<sequence>KLINPNLVDEKLSHRESYMEIEKEKYKTEVYQPKFKLDYISNITAGVSTNRFSTGMAGSVFAIFSDIVGKNQLYTTLAVNGEIYDFGGQFAYMNHAKRLNWGASISHIPYQYATAYLTIDTLSYGEEYVIVDDLVMDQMRIFEDQISVFAYLPFSTTRRVEFGVSQSWYYYRIDRWHSYYDPFGMLIGQSREKLDAPDGFNIRKLDVAFVTDNSIFGYASPLQGSRSRFQVEKYFGEIGFFTGLVDYRKYFRMRPFTLAARIYH</sequence>
<comment type="caution">
    <text evidence="1">The sequence shown here is derived from an EMBL/GenBank/DDBJ whole genome shotgun (WGS) entry which is preliminary data.</text>
</comment>
<dbReference type="EMBL" id="BARU01030852">
    <property type="protein sequence ID" value="GAH67981.1"/>
    <property type="molecule type" value="Genomic_DNA"/>
</dbReference>
<feature type="non-terminal residue" evidence="1">
    <location>
        <position position="264"/>
    </location>
</feature>
<reference evidence="1" key="1">
    <citation type="journal article" date="2014" name="Front. Microbiol.">
        <title>High frequency of phylogenetically diverse reductive dehalogenase-homologous genes in deep subseafloor sedimentary metagenomes.</title>
        <authorList>
            <person name="Kawai M."/>
            <person name="Futagami T."/>
            <person name="Toyoda A."/>
            <person name="Takaki Y."/>
            <person name="Nishi S."/>
            <person name="Hori S."/>
            <person name="Arai W."/>
            <person name="Tsubouchi T."/>
            <person name="Morono Y."/>
            <person name="Uchiyama I."/>
            <person name="Ito T."/>
            <person name="Fujiyama A."/>
            <person name="Inagaki F."/>
            <person name="Takami H."/>
        </authorList>
    </citation>
    <scope>NUCLEOTIDE SEQUENCE</scope>
    <source>
        <strain evidence="1">Expedition CK06-06</strain>
    </source>
</reference>
<protein>
    <recommendedName>
        <fullName evidence="2">TonB-dependent receptor-like beta-barrel domain-containing protein</fullName>
    </recommendedName>
</protein>
<gene>
    <name evidence="1" type="ORF">S03H2_48877</name>
</gene>
<accession>X1HCV0</accession>
<dbReference type="AlphaFoldDB" id="X1HCV0"/>
<evidence type="ECO:0000313" key="1">
    <source>
        <dbReference type="EMBL" id="GAH67981.1"/>
    </source>
</evidence>
<evidence type="ECO:0008006" key="2">
    <source>
        <dbReference type="Google" id="ProtNLM"/>
    </source>
</evidence>
<name>X1HCV0_9ZZZZ</name>
<organism evidence="1">
    <name type="scientific">marine sediment metagenome</name>
    <dbReference type="NCBI Taxonomy" id="412755"/>
    <lineage>
        <taxon>unclassified sequences</taxon>
        <taxon>metagenomes</taxon>
        <taxon>ecological metagenomes</taxon>
    </lineage>
</organism>
<feature type="non-terminal residue" evidence="1">
    <location>
        <position position="1"/>
    </location>
</feature>
<proteinExistence type="predicted"/>